<dbReference type="GO" id="GO:0015031">
    <property type="term" value="P:protein transport"/>
    <property type="evidence" value="ECO:0007669"/>
    <property type="project" value="UniProtKB-KW"/>
</dbReference>
<dbReference type="GO" id="GO:0005886">
    <property type="term" value="C:plasma membrane"/>
    <property type="evidence" value="ECO:0007669"/>
    <property type="project" value="UniProtKB-SubCell"/>
</dbReference>
<evidence type="ECO:0000256" key="6">
    <source>
        <dbReference type="ARBA" id="ARBA00023136"/>
    </source>
</evidence>
<keyword evidence="5 8" id="KW-1133">Transmembrane helix</keyword>
<evidence type="ECO:0000256" key="5">
    <source>
        <dbReference type="ARBA" id="ARBA00022989"/>
    </source>
</evidence>
<protein>
    <recommendedName>
        <fullName evidence="11">Biopolymer transporter ExbD</fullName>
    </recommendedName>
</protein>
<reference evidence="10" key="1">
    <citation type="journal article" date="2019" name="Int. J. Syst. Evol. Microbiol.">
        <title>The Global Catalogue of Microorganisms (GCM) 10K type strain sequencing project: providing services to taxonomists for standard genome sequencing and annotation.</title>
        <authorList>
            <consortium name="The Broad Institute Genomics Platform"/>
            <consortium name="The Broad Institute Genome Sequencing Center for Infectious Disease"/>
            <person name="Wu L."/>
            <person name="Ma J."/>
        </authorList>
    </citation>
    <scope>NUCLEOTIDE SEQUENCE [LARGE SCALE GENOMIC DNA]</scope>
    <source>
        <strain evidence="10">JCM 19134</strain>
    </source>
</reference>
<evidence type="ECO:0000256" key="7">
    <source>
        <dbReference type="RuleBase" id="RU003879"/>
    </source>
</evidence>
<evidence type="ECO:0000256" key="3">
    <source>
        <dbReference type="ARBA" id="ARBA00022475"/>
    </source>
</evidence>
<dbReference type="GO" id="GO:0022857">
    <property type="term" value="F:transmembrane transporter activity"/>
    <property type="evidence" value="ECO:0007669"/>
    <property type="project" value="InterPro"/>
</dbReference>
<dbReference type="RefSeq" id="WP_345424982.1">
    <property type="nucleotide sequence ID" value="NZ_AP031496.1"/>
</dbReference>
<comment type="similarity">
    <text evidence="2 7">Belongs to the ExbD/TolR family.</text>
</comment>
<keyword evidence="4 7" id="KW-0812">Transmembrane</keyword>
<keyword evidence="3" id="KW-1003">Cell membrane</keyword>
<keyword evidence="7" id="KW-0813">Transport</keyword>
<sequence length="183" mass="20387">MFQFRRKHAQEAELDITSFMNLMIILVPVLLMSMVFSHITVLDLTLPDAGPGAAEDDDQPKILEVVLADDYLDINYPAGIRVKRIDKIASEDDPATLLHDYATLSVYLQEIKRQLKEKGIEKRDILVLSQPDTDYQTIISTMDTVRSYKAVVVTDVVDAELFPLISLGDAPVAEADTPAEVTP</sequence>
<dbReference type="Pfam" id="PF02472">
    <property type="entry name" value="ExbD"/>
    <property type="match status" value="1"/>
</dbReference>
<feature type="transmembrane region" description="Helical" evidence="8">
    <location>
        <begin position="21"/>
        <end position="41"/>
    </location>
</feature>
<proteinExistence type="inferred from homology"/>
<evidence type="ECO:0008006" key="11">
    <source>
        <dbReference type="Google" id="ProtNLM"/>
    </source>
</evidence>
<organism evidence="9 10">
    <name type="scientific">Halioxenophilus aromaticivorans</name>
    <dbReference type="NCBI Taxonomy" id="1306992"/>
    <lineage>
        <taxon>Bacteria</taxon>
        <taxon>Pseudomonadati</taxon>
        <taxon>Pseudomonadota</taxon>
        <taxon>Gammaproteobacteria</taxon>
        <taxon>Alteromonadales</taxon>
        <taxon>Alteromonadaceae</taxon>
        <taxon>Halioxenophilus</taxon>
    </lineage>
</organism>
<keyword evidence="6 8" id="KW-0472">Membrane</keyword>
<keyword evidence="7" id="KW-0653">Protein transport</keyword>
<comment type="caution">
    <text evidence="9">The sequence shown here is derived from an EMBL/GenBank/DDBJ whole genome shotgun (WGS) entry which is preliminary data.</text>
</comment>
<keyword evidence="10" id="KW-1185">Reference proteome</keyword>
<evidence type="ECO:0000256" key="8">
    <source>
        <dbReference type="SAM" id="Phobius"/>
    </source>
</evidence>
<evidence type="ECO:0000256" key="2">
    <source>
        <dbReference type="ARBA" id="ARBA00005811"/>
    </source>
</evidence>
<gene>
    <name evidence="9" type="ORF">GCM10025791_33580</name>
</gene>
<dbReference type="Proteomes" id="UP001409585">
    <property type="component" value="Unassembled WGS sequence"/>
</dbReference>
<accession>A0AAV3U6A5</accession>
<name>A0AAV3U6A5_9ALTE</name>
<evidence type="ECO:0000256" key="4">
    <source>
        <dbReference type="ARBA" id="ARBA00022692"/>
    </source>
</evidence>
<dbReference type="AlphaFoldDB" id="A0AAV3U6A5"/>
<evidence type="ECO:0000313" key="10">
    <source>
        <dbReference type="Proteomes" id="UP001409585"/>
    </source>
</evidence>
<dbReference type="EMBL" id="BAABLX010000028">
    <property type="protein sequence ID" value="GAA4950531.1"/>
    <property type="molecule type" value="Genomic_DNA"/>
</dbReference>
<evidence type="ECO:0000313" key="9">
    <source>
        <dbReference type="EMBL" id="GAA4950531.1"/>
    </source>
</evidence>
<dbReference type="InterPro" id="IPR003400">
    <property type="entry name" value="ExbD"/>
</dbReference>
<evidence type="ECO:0000256" key="1">
    <source>
        <dbReference type="ARBA" id="ARBA00004162"/>
    </source>
</evidence>
<comment type="subcellular location">
    <subcellularLocation>
        <location evidence="1">Cell membrane</location>
        <topology evidence="1">Single-pass membrane protein</topology>
    </subcellularLocation>
    <subcellularLocation>
        <location evidence="7">Cell membrane</location>
        <topology evidence="7">Single-pass type II membrane protein</topology>
    </subcellularLocation>
</comment>